<name>A0AAF0ZWP0_SOLVR</name>
<evidence type="ECO:0000313" key="1">
    <source>
        <dbReference type="EMBL" id="WMV51709.1"/>
    </source>
</evidence>
<dbReference type="AlphaFoldDB" id="A0AAF0ZWP0"/>
<dbReference type="Proteomes" id="UP001234989">
    <property type="component" value="Chromosome 10"/>
</dbReference>
<gene>
    <name evidence="1" type="ORF">MTR67_045094</name>
</gene>
<protein>
    <submittedName>
        <fullName evidence="1">Uncharacterized protein</fullName>
    </submittedName>
</protein>
<accession>A0AAF0ZWP0</accession>
<reference evidence="1" key="1">
    <citation type="submission" date="2023-08" db="EMBL/GenBank/DDBJ databases">
        <title>A de novo genome assembly of Solanum verrucosum Schlechtendal, a Mexican diploid species geographically isolated from the other diploid A-genome species in potato relatives.</title>
        <authorList>
            <person name="Hosaka K."/>
        </authorList>
    </citation>
    <scope>NUCLEOTIDE SEQUENCE</scope>
    <source>
        <tissue evidence="1">Young leaves</tissue>
    </source>
</reference>
<evidence type="ECO:0000313" key="2">
    <source>
        <dbReference type="Proteomes" id="UP001234989"/>
    </source>
</evidence>
<sequence>MLIKSWRKIINDHLDNRAKGKKCNGKSGNEDLVDDLLKVMESGEFGYPITNQNIKAFILVSLAHL</sequence>
<organism evidence="1 2">
    <name type="scientific">Solanum verrucosum</name>
    <dbReference type="NCBI Taxonomy" id="315347"/>
    <lineage>
        <taxon>Eukaryota</taxon>
        <taxon>Viridiplantae</taxon>
        <taxon>Streptophyta</taxon>
        <taxon>Embryophyta</taxon>
        <taxon>Tracheophyta</taxon>
        <taxon>Spermatophyta</taxon>
        <taxon>Magnoliopsida</taxon>
        <taxon>eudicotyledons</taxon>
        <taxon>Gunneridae</taxon>
        <taxon>Pentapetalae</taxon>
        <taxon>asterids</taxon>
        <taxon>lamiids</taxon>
        <taxon>Solanales</taxon>
        <taxon>Solanaceae</taxon>
        <taxon>Solanoideae</taxon>
        <taxon>Solaneae</taxon>
        <taxon>Solanum</taxon>
    </lineage>
</organism>
<dbReference type="EMBL" id="CP133621">
    <property type="protein sequence ID" value="WMV51709.1"/>
    <property type="molecule type" value="Genomic_DNA"/>
</dbReference>
<proteinExistence type="predicted"/>
<keyword evidence="2" id="KW-1185">Reference proteome</keyword>